<evidence type="ECO:0000313" key="4">
    <source>
        <dbReference type="Proteomes" id="UP000288716"/>
    </source>
</evidence>
<accession>A0A443SI39</accession>
<dbReference type="Gene3D" id="2.60.210.10">
    <property type="entry name" value="Apoptosis, Tumor Necrosis Factor Receptor Associated Protein 2, Chain A"/>
    <property type="match status" value="1"/>
</dbReference>
<feature type="domain" description="MATH" evidence="2">
    <location>
        <begin position="27"/>
        <end position="163"/>
    </location>
</feature>
<proteinExistence type="predicted"/>
<dbReference type="AlphaFoldDB" id="A0A443SI39"/>
<comment type="caution">
    <text evidence="3">The sequence shown here is derived from an EMBL/GenBank/DDBJ whole genome shotgun (WGS) entry which is preliminary data.</text>
</comment>
<feature type="domain" description="BTB" evidence="1">
    <location>
        <begin position="206"/>
        <end position="271"/>
    </location>
</feature>
<organism evidence="3 4">
    <name type="scientific">Leptotrombidium deliense</name>
    <dbReference type="NCBI Taxonomy" id="299467"/>
    <lineage>
        <taxon>Eukaryota</taxon>
        <taxon>Metazoa</taxon>
        <taxon>Ecdysozoa</taxon>
        <taxon>Arthropoda</taxon>
        <taxon>Chelicerata</taxon>
        <taxon>Arachnida</taxon>
        <taxon>Acari</taxon>
        <taxon>Acariformes</taxon>
        <taxon>Trombidiformes</taxon>
        <taxon>Prostigmata</taxon>
        <taxon>Anystina</taxon>
        <taxon>Parasitengona</taxon>
        <taxon>Trombiculoidea</taxon>
        <taxon>Trombiculidae</taxon>
        <taxon>Leptotrombidium</taxon>
    </lineage>
</organism>
<dbReference type="Pfam" id="PF00651">
    <property type="entry name" value="BTB"/>
    <property type="match status" value="1"/>
</dbReference>
<dbReference type="Gene3D" id="3.30.710.10">
    <property type="entry name" value="Potassium Channel Kv1.1, Chain A"/>
    <property type="match status" value="1"/>
</dbReference>
<dbReference type="PROSITE" id="PS50144">
    <property type="entry name" value="MATH"/>
    <property type="match status" value="1"/>
</dbReference>
<protein>
    <submittedName>
        <fullName evidence="3">Speckle-type POZ protein-like protein</fullName>
    </submittedName>
</protein>
<dbReference type="CDD" id="cd18186">
    <property type="entry name" value="BTB_POZ_ZBTB_KLHL-like"/>
    <property type="match status" value="1"/>
</dbReference>
<gene>
    <name evidence="3" type="ORF">B4U80_00733</name>
</gene>
<dbReference type="OrthoDB" id="6481379at2759"/>
<evidence type="ECO:0000259" key="2">
    <source>
        <dbReference type="PROSITE" id="PS50144"/>
    </source>
</evidence>
<name>A0A443SI39_9ACAR</name>
<dbReference type="InterPro" id="IPR002083">
    <property type="entry name" value="MATH/TRAF_dom"/>
</dbReference>
<evidence type="ECO:0000313" key="3">
    <source>
        <dbReference type="EMBL" id="RWS27201.1"/>
    </source>
</evidence>
<dbReference type="SUPFAM" id="SSF49599">
    <property type="entry name" value="TRAF domain-like"/>
    <property type="match status" value="1"/>
</dbReference>
<dbReference type="VEuPathDB" id="VectorBase:LDEU004839"/>
<keyword evidence="4" id="KW-1185">Reference proteome</keyword>
<dbReference type="Proteomes" id="UP000288716">
    <property type="component" value="Unassembled WGS sequence"/>
</dbReference>
<dbReference type="SMART" id="SM00225">
    <property type="entry name" value="BTB"/>
    <property type="match status" value="1"/>
</dbReference>
<dbReference type="Gene3D" id="1.25.40.420">
    <property type="match status" value="1"/>
</dbReference>
<dbReference type="PROSITE" id="PS50097">
    <property type="entry name" value="BTB"/>
    <property type="match status" value="1"/>
</dbReference>
<dbReference type="InterPro" id="IPR008974">
    <property type="entry name" value="TRAF-like"/>
</dbReference>
<dbReference type="InterPro" id="IPR011333">
    <property type="entry name" value="SKP1/BTB/POZ_sf"/>
</dbReference>
<dbReference type="STRING" id="299467.A0A443SI39"/>
<evidence type="ECO:0000259" key="1">
    <source>
        <dbReference type="PROSITE" id="PS50097"/>
    </source>
</evidence>
<reference evidence="3 4" key="1">
    <citation type="journal article" date="2018" name="Gigascience">
        <title>Genomes of trombidid mites reveal novel predicted allergens and laterally-transferred genes associated with secondary metabolism.</title>
        <authorList>
            <person name="Dong X."/>
            <person name="Chaisiri K."/>
            <person name="Xia D."/>
            <person name="Armstrong S.D."/>
            <person name="Fang Y."/>
            <person name="Donnelly M.J."/>
            <person name="Kadowaki T."/>
            <person name="McGarry J.W."/>
            <person name="Darby A.C."/>
            <person name="Makepeace B.L."/>
        </authorList>
    </citation>
    <scope>NUCLEOTIDE SEQUENCE [LARGE SCALE GENOMIC DNA]</scope>
    <source>
        <strain evidence="3">UoL-UT</strain>
    </source>
</reference>
<dbReference type="EMBL" id="NCKV01002186">
    <property type="protein sequence ID" value="RWS27201.1"/>
    <property type="molecule type" value="Genomic_DNA"/>
</dbReference>
<sequence>MPRVKLSGVNIPAKSSSSSETKFSITKFTHLWALAQFNLIPDDIEFVCSPSFSPPESKDEWFLKIRPKCRDDFTQFDYISVHLFLRKCFGKGITEIRANYAIHILDTDGDKRFSAVCSNKGGRIFKANYEGHGFKHMAPRSIILEHNQSILGPDSTLNILVEITAYGNFESKYTESSMNKLYSNTEIEQHSLLSNMNSLLNTMENADISVVTSDGKTMKCHKLLLANRSKVFEAMMLHDTNEKATESIKIADFYYSVVEAMVRFIYTDKVDDVVLAEYATQIIMIADKYDLPLLCRIAEEYIASKLLNFETAIQYYEIADFCNCEKLKLRILEFILENSNKICATSEWQKMIATGSNFYRDVFLVMINKSK</sequence>
<dbReference type="SUPFAM" id="SSF54695">
    <property type="entry name" value="POZ domain"/>
    <property type="match status" value="1"/>
</dbReference>
<dbReference type="InterPro" id="IPR000210">
    <property type="entry name" value="BTB/POZ_dom"/>
</dbReference>
<dbReference type="GO" id="GO:0030163">
    <property type="term" value="P:protein catabolic process"/>
    <property type="evidence" value="ECO:0007669"/>
    <property type="project" value="UniProtKB-ARBA"/>
</dbReference>
<dbReference type="PANTHER" id="PTHR24413">
    <property type="entry name" value="SPECKLE-TYPE POZ PROTEIN"/>
    <property type="match status" value="1"/>
</dbReference>